<keyword evidence="4" id="KW-0547">Nucleotide-binding</keyword>
<protein>
    <submittedName>
        <fullName evidence="7">Ribose transport system ATP-binding protein/rhamnose transport system ATP-binding protein</fullName>
    </submittedName>
</protein>
<evidence type="ECO:0000259" key="6">
    <source>
        <dbReference type="PROSITE" id="PS50893"/>
    </source>
</evidence>
<dbReference type="Pfam" id="PF00005">
    <property type="entry name" value="ABC_tran"/>
    <property type="match status" value="2"/>
</dbReference>
<dbReference type="GO" id="GO:0016887">
    <property type="term" value="F:ATP hydrolysis activity"/>
    <property type="evidence" value="ECO:0007669"/>
    <property type="project" value="InterPro"/>
</dbReference>
<dbReference type="Gene3D" id="3.40.50.300">
    <property type="entry name" value="P-loop containing nucleotide triphosphate hydrolases"/>
    <property type="match status" value="2"/>
</dbReference>
<comment type="caution">
    <text evidence="7">The sequence shown here is derived from an EMBL/GenBank/DDBJ whole genome shotgun (WGS) entry which is preliminary data.</text>
</comment>
<gene>
    <name evidence="7" type="ORF">LX81_03730</name>
</gene>
<organism evidence="7 8">
    <name type="scientific">Palleronia aestuarii</name>
    <dbReference type="NCBI Taxonomy" id="568105"/>
    <lineage>
        <taxon>Bacteria</taxon>
        <taxon>Pseudomonadati</taxon>
        <taxon>Pseudomonadota</taxon>
        <taxon>Alphaproteobacteria</taxon>
        <taxon>Rhodobacterales</taxon>
        <taxon>Roseobacteraceae</taxon>
        <taxon>Palleronia</taxon>
    </lineage>
</organism>
<evidence type="ECO:0000313" key="7">
    <source>
        <dbReference type="EMBL" id="PZX12190.1"/>
    </source>
</evidence>
<evidence type="ECO:0000256" key="3">
    <source>
        <dbReference type="ARBA" id="ARBA00022737"/>
    </source>
</evidence>
<keyword evidence="8" id="KW-1185">Reference proteome</keyword>
<dbReference type="SMART" id="SM00382">
    <property type="entry name" value="AAA"/>
    <property type="match status" value="2"/>
</dbReference>
<evidence type="ECO:0000256" key="5">
    <source>
        <dbReference type="ARBA" id="ARBA00022840"/>
    </source>
</evidence>
<evidence type="ECO:0000256" key="4">
    <source>
        <dbReference type="ARBA" id="ARBA00022741"/>
    </source>
</evidence>
<keyword evidence="2" id="KW-0762">Sugar transport</keyword>
<dbReference type="PROSITE" id="PS50893">
    <property type="entry name" value="ABC_TRANSPORTER_2"/>
    <property type="match status" value="2"/>
</dbReference>
<sequence length="514" mass="55440">MHPDGWARAPVRPLAAAERKMSDDSNILDLNGITKTFGPVTALSRVDLTVRRGEVHAILGENGAGKSTTLKIINGELDPDDGTVAVAGRATTAPERARGDIAMVHQELAVFTNMSVAENIFAGDLPRRGGRVDFDRMHARAAELLSLFGLEIETREIVSRLTPGQQQIVEILRAVRREASLLILDEPTSGLNNHEATILLSLVKRLSDENVTVLYVSHRLHEVLEIADRITVLRDGASVTTLDNDALVEDDLIRHMVGRDLAGARDARARGIGETALSVKSLTQIGEFEDVTLECRRGEIVGVFGLEGSGAADFSEALYGLKAAGSGRIEIAGRDMRGAPPAAMRAAGLSYLPANRKEAGLYMERSIVDNIAAPILDRISRMGLVDRDRIRKQAETDVGRFAIRVPGIHAEPRQLSGGNQQKVLFSACLADRPDILALNEPTRGVDVGAKAEVHDVIRSEADAGRAVVVFSSDLPELLRLADRIVVMRSRRIAGEVSGQDLQEDQIMALAAGTA</sequence>
<dbReference type="PROSITE" id="PS00211">
    <property type="entry name" value="ABC_TRANSPORTER_1"/>
    <property type="match status" value="1"/>
</dbReference>
<dbReference type="EMBL" id="QKZL01000026">
    <property type="protein sequence ID" value="PZX12190.1"/>
    <property type="molecule type" value="Genomic_DNA"/>
</dbReference>
<dbReference type="CDD" id="cd03215">
    <property type="entry name" value="ABC_Carb_Monos_II"/>
    <property type="match status" value="1"/>
</dbReference>
<reference evidence="7 8" key="1">
    <citation type="submission" date="2018-06" db="EMBL/GenBank/DDBJ databases">
        <title>Genomic Encyclopedia of Archaeal and Bacterial Type Strains, Phase II (KMG-II): from individual species to whole genera.</title>
        <authorList>
            <person name="Goeker M."/>
        </authorList>
    </citation>
    <scope>NUCLEOTIDE SEQUENCE [LARGE SCALE GENOMIC DNA]</scope>
    <source>
        <strain evidence="7 8">DSM 22009</strain>
    </source>
</reference>
<dbReference type="OrthoDB" id="9805029at2"/>
<dbReference type="PANTHER" id="PTHR43790">
    <property type="entry name" value="CARBOHYDRATE TRANSPORT ATP-BINDING PROTEIN MG119-RELATED"/>
    <property type="match status" value="1"/>
</dbReference>
<feature type="domain" description="ABC transporter" evidence="6">
    <location>
        <begin position="28"/>
        <end position="260"/>
    </location>
</feature>
<evidence type="ECO:0000313" key="8">
    <source>
        <dbReference type="Proteomes" id="UP000248916"/>
    </source>
</evidence>
<dbReference type="SUPFAM" id="SSF52540">
    <property type="entry name" value="P-loop containing nucleoside triphosphate hydrolases"/>
    <property type="match status" value="2"/>
</dbReference>
<keyword evidence="3" id="KW-0677">Repeat</keyword>
<dbReference type="InterPro" id="IPR027417">
    <property type="entry name" value="P-loop_NTPase"/>
</dbReference>
<accession>A0A2W7MWN6</accession>
<evidence type="ECO:0000256" key="2">
    <source>
        <dbReference type="ARBA" id="ARBA00022597"/>
    </source>
</evidence>
<dbReference type="InterPro" id="IPR050107">
    <property type="entry name" value="ABC_carbohydrate_import_ATPase"/>
</dbReference>
<dbReference type="CDD" id="cd03216">
    <property type="entry name" value="ABC_Carb_Monos_I"/>
    <property type="match status" value="1"/>
</dbReference>
<dbReference type="InterPro" id="IPR017871">
    <property type="entry name" value="ABC_transporter-like_CS"/>
</dbReference>
<dbReference type="PANTHER" id="PTHR43790:SF9">
    <property type="entry name" value="GALACTOFURANOSE TRANSPORTER ATP-BINDING PROTEIN YTFR"/>
    <property type="match status" value="1"/>
</dbReference>
<dbReference type="InterPro" id="IPR003439">
    <property type="entry name" value="ABC_transporter-like_ATP-bd"/>
</dbReference>
<keyword evidence="1" id="KW-0813">Transport</keyword>
<evidence type="ECO:0000256" key="1">
    <source>
        <dbReference type="ARBA" id="ARBA00022448"/>
    </source>
</evidence>
<proteinExistence type="predicted"/>
<dbReference type="AlphaFoldDB" id="A0A2W7MWN6"/>
<keyword evidence="5 7" id="KW-0067">ATP-binding</keyword>
<dbReference type="GO" id="GO:0005524">
    <property type="term" value="F:ATP binding"/>
    <property type="evidence" value="ECO:0007669"/>
    <property type="project" value="UniProtKB-KW"/>
</dbReference>
<feature type="domain" description="ABC transporter" evidence="6">
    <location>
        <begin position="267"/>
        <end position="514"/>
    </location>
</feature>
<dbReference type="Proteomes" id="UP000248916">
    <property type="component" value="Unassembled WGS sequence"/>
</dbReference>
<name>A0A2W7MWN6_9RHOB</name>
<dbReference type="InterPro" id="IPR003593">
    <property type="entry name" value="AAA+_ATPase"/>
</dbReference>